<comment type="caution">
    <text evidence="2">The sequence shown here is derived from an EMBL/GenBank/DDBJ whole genome shotgun (WGS) entry which is preliminary data.</text>
</comment>
<proteinExistence type="predicted"/>
<dbReference type="GO" id="GO:0042834">
    <property type="term" value="F:peptidoglycan binding"/>
    <property type="evidence" value="ECO:0007669"/>
    <property type="project" value="InterPro"/>
</dbReference>
<dbReference type="Proteomes" id="UP000005324">
    <property type="component" value="Unassembled WGS sequence"/>
</dbReference>
<feature type="domain" description="SPOR" evidence="1">
    <location>
        <begin position="2"/>
        <end position="73"/>
    </location>
</feature>
<dbReference type="AlphaFoldDB" id="D5RQ20"/>
<evidence type="ECO:0000259" key="1">
    <source>
        <dbReference type="Pfam" id="PF05036"/>
    </source>
</evidence>
<evidence type="ECO:0000313" key="2">
    <source>
        <dbReference type="EMBL" id="EFH10593.1"/>
    </source>
</evidence>
<dbReference type="GO" id="GO:0051301">
    <property type="term" value="P:cell division"/>
    <property type="evidence" value="ECO:0007669"/>
    <property type="project" value="UniProtKB-KW"/>
</dbReference>
<dbReference type="Gene3D" id="3.30.70.1070">
    <property type="entry name" value="Sporulation related repeat"/>
    <property type="match status" value="1"/>
</dbReference>
<dbReference type="OrthoDB" id="7338235at2"/>
<name>D5RQ20_9PROT</name>
<sequence length="76" mass="8182">MQLGALDSEAGARAEWDRLTRRVPELQGRSPQITRFEREGRPTMWRLRLGVEDAGSAGALCEAVKSRGGACAVLGG</sequence>
<dbReference type="InterPro" id="IPR007730">
    <property type="entry name" value="SPOR-like_dom"/>
</dbReference>
<dbReference type="EMBL" id="ADVL01000653">
    <property type="protein sequence ID" value="EFH10593.1"/>
    <property type="molecule type" value="Genomic_DNA"/>
</dbReference>
<organism evidence="2 3">
    <name type="scientific">Pseudoroseomonas cervicalis ATCC 49957</name>
    <dbReference type="NCBI Taxonomy" id="525371"/>
    <lineage>
        <taxon>Bacteria</taxon>
        <taxon>Pseudomonadati</taxon>
        <taxon>Pseudomonadota</taxon>
        <taxon>Alphaproteobacteria</taxon>
        <taxon>Acetobacterales</taxon>
        <taxon>Roseomonadaceae</taxon>
        <taxon>Roseomonas</taxon>
    </lineage>
</organism>
<protein>
    <submittedName>
        <fullName evidence="2">Sporulation and cell division repeat protein</fullName>
    </submittedName>
</protein>
<keyword evidence="2" id="KW-0132">Cell division</keyword>
<gene>
    <name evidence="2" type="ORF">HMPREF0731_3182</name>
</gene>
<dbReference type="InterPro" id="IPR036680">
    <property type="entry name" value="SPOR-like_sf"/>
</dbReference>
<keyword evidence="2" id="KW-0131">Cell cycle</keyword>
<evidence type="ECO:0000313" key="3">
    <source>
        <dbReference type="Proteomes" id="UP000005324"/>
    </source>
</evidence>
<dbReference type="Pfam" id="PF05036">
    <property type="entry name" value="SPOR"/>
    <property type="match status" value="1"/>
</dbReference>
<keyword evidence="3" id="KW-1185">Reference proteome</keyword>
<accession>D5RQ20</accession>
<reference evidence="2 3" key="1">
    <citation type="submission" date="2010-04" db="EMBL/GenBank/DDBJ databases">
        <authorList>
            <person name="Qin X."/>
            <person name="Bachman B."/>
            <person name="Battles P."/>
            <person name="Bell A."/>
            <person name="Bess C."/>
            <person name="Bickham C."/>
            <person name="Chaboub L."/>
            <person name="Chen D."/>
            <person name="Coyle M."/>
            <person name="Deiros D.R."/>
            <person name="Dinh H."/>
            <person name="Forbes L."/>
            <person name="Fowler G."/>
            <person name="Francisco L."/>
            <person name="Fu Q."/>
            <person name="Gubbala S."/>
            <person name="Hale W."/>
            <person name="Han Y."/>
            <person name="Hemphill L."/>
            <person name="Highlander S.K."/>
            <person name="Hirani K."/>
            <person name="Hogues M."/>
            <person name="Jackson L."/>
            <person name="Jakkamsetti A."/>
            <person name="Javaid M."/>
            <person name="Jiang H."/>
            <person name="Korchina V."/>
            <person name="Kovar C."/>
            <person name="Lara F."/>
            <person name="Lee S."/>
            <person name="Mata R."/>
            <person name="Mathew T."/>
            <person name="Moen C."/>
            <person name="Morales K."/>
            <person name="Munidasa M."/>
            <person name="Nazareth L."/>
            <person name="Ngo R."/>
            <person name="Nguyen L."/>
            <person name="Okwuonu G."/>
            <person name="Ongeri F."/>
            <person name="Patil S."/>
            <person name="Petrosino J."/>
            <person name="Pham C."/>
            <person name="Pham P."/>
            <person name="Pu L.-L."/>
            <person name="Puazo M."/>
            <person name="Raj R."/>
            <person name="Reid J."/>
            <person name="Rouhana J."/>
            <person name="Saada N."/>
            <person name="Shang Y."/>
            <person name="Simmons D."/>
            <person name="Thornton R."/>
            <person name="Warren J."/>
            <person name="Weissenberger G."/>
            <person name="Zhang J."/>
            <person name="Zhang L."/>
            <person name="Zhou C."/>
            <person name="Zhu D."/>
            <person name="Muzny D."/>
            <person name="Worley K."/>
            <person name="Gibbs R."/>
        </authorList>
    </citation>
    <scope>NUCLEOTIDE SEQUENCE [LARGE SCALE GENOMIC DNA]</scope>
    <source>
        <strain evidence="2 3">ATCC 49957</strain>
    </source>
</reference>
<dbReference type="HOGENOM" id="CLU_2662595_0_0_5"/>